<gene>
    <name evidence="2" type="ORF">BCF33_1741</name>
</gene>
<dbReference type="RefSeq" id="WP_245883783.1">
    <property type="nucleotide sequence ID" value="NZ_PVTT01000002.1"/>
</dbReference>
<evidence type="ECO:0000313" key="2">
    <source>
        <dbReference type="EMBL" id="PRY92878.1"/>
    </source>
</evidence>
<keyword evidence="1" id="KW-0732">Signal</keyword>
<dbReference type="EMBL" id="PVTT01000002">
    <property type="protein sequence ID" value="PRY92878.1"/>
    <property type="molecule type" value="Genomic_DNA"/>
</dbReference>
<organism evidence="2 3">
    <name type="scientific">Hasllibacter halocynthiae</name>
    <dbReference type="NCBI Taxonomy" id="595589"/>
    <lineage>
        <taxon>Bacteria</taxon>
        <taxon>Pseudomonadati</taxon>
        <taxon>Pseudomonadota</taxon>
        <taxon>Alphaproteobacteria</taxon>
        <taxon>Rhodobacterales</taxon>
        <taxon>Roseobacteraceae</taxon>
        <taxon>Hasllibacter</taxon>
    </lineage>
</organism>
<name>A0A2T0X1R2_9RHOB</name>
<dbReference type="Proteomes" id="UP000238801">
    <property type="component" value="Unassembled WGS sequence"/>
</dbReference>
<comment type="caution">
    <text evidence="2">The sequence shown here is derived from an EMBL/GenBank/DDBJ whole genome shotgun (WGS) entry which is preliminary data.</text>
</comment>
<evidence type="ECO:0000256" key="1">
    <source>
        <dbReference type="SAM" id="SignalP"/>
    </source>
</evidence>
<dbReference type="AlphaFoldDB" id="A0A2T0X1R2"/>
<feature type="chain" id="PRO_5015420145" evidence="1">
    <location>
        <begin position="29"/>
        <end position="147"/>
    </location>
</feature>
<evidence type="ECO:0000313" key="3">
    <source>
        <dbReference type="Proteomes" id="UP000238801"/>
    </source>
</evidence>
<sequence length="147" mass="14537">MRPSPPFPLAVPLAAALAVLPAALPAQEGPPGRSLGVTLDGLADVGDGCRATFVARNGTGADIDALVFEGVAFGAEGGVALLTLLDFGSLPAGRPRVRQFDLAGLGCDAIGGFLLNGIERCEGDGLGPDACLDALAVASRGDVGLEG</sequence>
<accession>A0A2T0X1R2</accession>
<proteinExistence type="predicted"/>
<feature type="signal peptide" evidence="1">
    <location>
        <begin position="1"/>
        <end position="28"/>
    </location>
</feature>
<reference evidence="2 3" key="1">
    <citation type="submission" date="2018-03" db="EMBL/GenBank/DDBJ databases">
        <title>Genomic Encyclopedia of Archaeal and Bacterial Type Strains, Phase II (KMG-II): from individual species to whole genera.</title>
        <authorList>
            <person name="Goeker M."/>
        </authorList>
    </citation>
    <scope>NUCLEOTIDE SEQUENCE [LARGE SCALE GENOMIC DNA]</scope>
    <source>
        <strain evidence="2 3">DSM 29318</strain>
    </source>
</reference>
<protein>
    <submittedName>
        <fullName evidence="2">Uncharacterized protein</fullName>
    </submittedName>
</protein>
<keyword evidence="3" id="KW-1185">Reference proteome</keyword>